<feature type="region of interest" description="Disordered" evidence="1">
    <location>
        <begin position="49"/>
        <end position="69"/>
    </location>
</feature>
<dbReference type="EMBL" id="CP109441">
    <property type="protein sequence ID" value="WUV49255.1"/>
    <property type="molecule type" value="Genomic_DNA"/>
</dbReference>
<accession>A0ABZ1Z495</accession>
<dbReference type="Proteomes" id="UP001432062">
    <property type="component" value="Chromosome"/>
</dbReference>
<protein>
    <submittedName>
        <fullName evidence="2">Uncharacterized protein</fullName>
    </submittedName>
</protein>
<keyword evidence="3" id="KW-1185">Reference proteome</keyword>
<name>A0ABZ1Z495_9NOCA</name>
<organism evidence="2 3">
    <name type="scientific">Nocardia vinacea</name>
    <dbReference type="NCBI Taxonomy" id="96468"/>
    <lineage>
        <taxon>Bacteria</taxon>
        <taxon>Bacillati</taxon>
        <taxon>Actinomycetota</taxon>
        <taxon>Actinomycetes</taxon>
        <taxon>Mycobacteriales</taxon>
        <taxon>Nocardiaceae</taxon>
        <taxon>Nocardia</taxon>
    </lineage>
</organism>
<feature type="compositionally biased region" description="Basic and acidic residues" evidence="1">
    <location>
        <begin position="59"/>
        <end position="69"/>
    </location>
</feature>
<evidence type="ECO:0000313" key="2">
    <source>
        <dbReference type="EMBL" id="WUV49255.1"/>
    </source>
</evidence>
<proteinExistence type="predicted"/>
<gene>
    <name evidence="2" type="ORF">OG563_14265</name>
</gene>
<evidence type="ECO:0000256" key="1">
    <source>
        <dbReference type="SAM" id="MobiDB-lite"/>
    </source>
</evidence>
<evidence type="ECO:0000313" key="3">
    <source>
        <dbReference type="Proteomes" id="UP001432062"/>
    </source>
</evidence>
<reference evidence="2" key="1">
    <citation type="submission" date="2022-10" db="EMBL/GenBank/DDBJ databases">
        <title>The complete genomes of actinobacterial strains from the NBC collection.</title>
        <authorList>
            <person name="Joergensen T.S."/>
            <person name="Alvarez Arevalo M."/>
            <person name="Sterndorff E.B."/>
            <person name="Faurdal D."/>
            <person name="Vuksanovic O."/>
            <person name="Mourched A.-S."/>
            <person name="Charusanti P."/>
            <person name="Shaw S."/>
            <person name="Blin K."/>
            <person name="Weber T."/>
        </authorList>
    </citation>
    <scope>NUCLEOTIDE SEQUENCE</scope>
    <source>
        <strain evidence="2">NBC_01482</strain>
    </source>
</reference>
<sequence length="69" mass="7731">MNRDRRTRSPRACRPRQAARLVRGVWTVDDRWVGVAAVPRSAAADSMMDFAPESAPVPERADRPPVETD</sequence>
<dbReference type="RefSeq" id="WP_327094039.1">
    <property type="nucleotide sequence ID" value="NZ_CP109149.1"/>
</dbReference>